<dbReference type="Proteomes" id="UP000319732">
    <property type="component" value="Unassembled WGS sequence"/>
</dbReference>
<dbReference type="RefSeq" id="WP_142903121.1">
    <property type="nucleotide sequence ID" value="NZ_ML660089.1"/>
</dbReference>
<gene>
    <name evidence="2" type="ORF">FKG94_05080</name>
</gene>
<feature type="binding site" evidence="1">
    <location>
        <position position="176"/>
    </location>
    <ligand>
        <name>substrate</name>
    </ligand>
</feature>
<dbReference type="PANTHER" id="PTHR22602">
    <property type="entry name" value="TRANSFERASE CAF17, MITOCHONDRIAL-RELATED"/>
    <property type="match status" value="1"/>
</dbReference>
<sequence>MSNWQDFLTAAGGQWHADQALTFTGQPDPGPQAPQLAVLSHQRLLQVSGPDSRKFLQGQLTCDVDALGTDTSGLGAHCNHKGRMIADFRIAATGADTCTLRLHHSTLEPLQQSLGKYIVFSKAALHSAADACIIGLCGAGAGAVLSEVCGALPETVDTLVPNDRGAVIRVGEDRFECWLNGETAADVLVPLLARCRLRETGYWDLLDIRAGIGQVRGDASEAFIPQLLNYQAIGGISFTKGCYTGQEVVARMQYRGKLKRHMYRLRMTAGSASPPAPGSEIFAAGARQSVGNVVFSALAEETNIELLSVCTSEAASSGQMYLDAQRQQPLEVLSLPYAITK</sequence>
<dbReference type="Gene3D" id="3.30.70.1400">
    <property type="entry name" value="Aminomethyltransferase beta-barrel domains"/>
    <property type="match status" value="1"/>
</dbReference>
<evidence type="ECO:0000313" key="2">
    <source>
        <dbReference type="EMBL" id="TQV84041.1"/>
    </source>
</evidence>
<keyword evidence="3" id="KW-1185">Reference proteome</keyword>
<dbReference type="InterPro" id="IPR045179">
    <property type="entry name" value="YgfZ/GcvT"/>
</dbReference>
<dbReference type="PIRSF" id="PIRSF006487">
    <property type="entry name" value="GcvT"/>
    <property type="match status" value="1"/>
</dbReference>
<dbReference type="GO" id="GO:0016226">
    <property type="term" value="P:iron-sulfur cluster assembly"/>
    <property type="evidence" value="ECO:0007669"/>
    <property type="project" value="TreeGrafter"/>
</dbReference>
<organism evidence="2 3">
    <name type="scientific">Exilibacterium tricleocarpae</name>
    <dbReference type="NCBI Taxonomy" id="2591008"/>
    <lineage>
        <taxon>Bacteria</taxon>
        <taxon>Pseudomonadati</taxon>
        <taxon>Pseudomonadota</taxon>
        <taxon>Gammaproteobacteria</taxon>
        <taxon>Cellvibrionales</taxon>
        <taxon>Cellvibrionaceae</taxon>
        <taxon>Exilibacterium</taxon>
    </lineage>
</organism>
<dbReference type="InterPro" id="IPR017703">
    <property type="entry name" value="YgfZ/GCV_T_CS"/>
</dbReference>
<dbReference type="SUPFAM" id="SSF101790">
    <property type="entry name" value="Aminomethyltransferase beta-barrel domain"/>
    <property type="match status" value="1"/>
</dbReference>
<dbReference type="SUPFAM" id="SSF103025">
    <property type="entry name" value="Folate-binding domain"/>
    <property type="match status" value="1"/>
</dbReference>
<accession>A0A545U3J6</accession>
<dbReference type="NCBIfam" id="TIGR03317">
    <property type="entry name" value="ygfZ_signature"/>
    <property type="match status" value="1"/>
</dbReference>
<evidence type="ECO:0000256" key="1">
    <source>
        <dbReference type="PIRSR" id="PIRSR006487-1"/>
    </source>
</evidence>
<protein>
    <submittedName>
        <fullName evidence="2">Folate-binding protein YgfZ</fullName>
    </submittedName>
</protein>
<dbReference type="InterPro" id="IPR029043">
    <property type="entry name" value="GcvT/YgfZ_C"/>
</dbReference>
<dbReference type="AlphaFoldDB" id="A0A545U3J6"/>
<comment type="caution">
    <text evidence="2">The sequence shown here is derived from an EMBL/GenBank/DDBJ whole genome shotgun (WGS) entry which is preliminary data.</text>
</comment>
<name>A0A545U3J6_9GAMM</name>
<dbReference type="PANTHER" id="PTHR22602:SF0">
    <property type="entry name" value="TRANSFERASE CAF17, MITOCHONDRIAL-RELATED"/>
    <property type="match status" value="1"/>
</dbReference>
<reference evidence="2 3" key="1">
    <citation type="submission" date="2019-06" db="EMBL/GenBank/DDBJ databases">
        <title>Whole genome sequence for Cellvibrionaceae sp. R142.</title>
        <authorList>
            <person name="Wang G."/>
        </authorList>
    </citation>
    <scope>NUCLEOTIDE SEQUENCE [LARGE SCALE GENOMIC DNA]</scope>
    <source>
        <strain evidence="2 3">R142</strain>
    </source>
</reference>
<dbReference type="EMBL" id="VHSG01000006">
    <property type="protein sequence ID" value="TQV84041.1"/>
    <property type="molecule type" value="Genomic_DNA"/>
</dbReference>
<dbReference type="Gene3D" id="3.30.70.1630">
    <property type="match status" value="1"/>
</dbReference>
<dbReference type="Gene3D" id="2.40.30.160">
    <property type="match status" value="1"/>
</dbReference>
<proteinExistence type="predicted"/>
<dbReference type="OrthoDB" id="9796287at2"/>
<evidence type="ECO:0000313" key="3">
    <source>
        <dbReference type="Proteomes" id="UP000319732"/>
    </source>
</evidence>